<evidence type="ECO:0000313" key="2">
    <source>
        <dbReference type="Proteomes" id="UP001370758"/>
    </source>
</evidence>
<gene>
    <name evidence="1" type="ORF">TWF481_004825</name>
</gene>
<name>A0AAV9WMB0_9PEZI</name>
<protein>
    <submittedName>
        <fullName evidence="1">Uncharacterized protein</fullName>
    </submittedName>
</protein>
<organism evidence="1 2">
    <name type="scientific">Arthrobotrys musiformis</name>
    <dbReference type="NCBI Taxonomy" id="47236"/>
    <lineage>
        <taxon>Eukaryota</taxon>
        <taxon>Fungi</taxon>
        <taxon>Dikarya</taxon>
        <taxon>Ascomycota</taxon>
        <taxon>Pezizomycotina</taxon>
        <taxon>Orbiliomycetes</taxon>
        <taxon>Orbiliales</taxon>
        <taxon>Orbiliaceae</taxon>
        <taxon>Arthrobotrys</taxon>
    </lineage>
</organism>
<evidence type="ECO:0000313" key="1">
    <source>
        <dbReference type="EMBL" id="KAK6510112.1"/>
    </source>
</evidence>
<reference evidence="1 2" key="1">
    <citation type="submission" date="2023-08" db="EMBL/GenBank/DDBJ databases">
        <authorList>
            <person name="Palmer J.M."/>
        </authorList>
    </citation>
    <scope>NUCLEOTIDE SEQUENCE [LARGE SCALE GENOMIC DNA]</scope>
    <source>
        <strain evidence="1 2">TWF481</strain>
    </source>
</reference>
<sequence length="96" mass="10258">MSTVLLLRISEFLRMFKPVSPPSTGKSMGTEVAPPLALGTFEIVFTGESVGESAGTGGLSGSKDLKRSVITSTKSRALYPSGWRTLGLNAMRSYMR</sequence>
<dbReference type="Proteomes" id="UP001370758">
    <property type="component" value="Unassembled WGS sequence"/>
</dbReference>
<dbReference type="AlphaFoldDB" id="A0AAV9WMB0"/>
<accession>A0AAV9WMB0</accession>
<keyword evidence="2" id="KW-1185">Reference proteome</keyword>
<proteinExistence type="predicted"/>
<dbReference type="EMBL" id="JAVHJL010000002">
    <property type="protein sequence ID" value="KAK6510112.1"/>
    <property type="molecule type" value="Genomic_DNA"/>
</dbReference>
<comment type="caution">
    <text evidence="1">The sequence shown here is derived from an EMBL/GenBank/DDBJ whole genome shotgun (WGS) entry which is preliminary data.</text>
</comment>